<reference evidence="1" key="1">
    <citation type="submission" date="2022-07" db="EMBL/GenBank/DDBJ databases">
        <authorList>
            <person name="Macas J."/>
            <person name="Novak P."/>
            <person name="Neumann P."/>
        </authorList>
    </citation>
    <scope>NUCLEOTIDE SEQUENCE</scope>
</reference>
<proteinExistence type="predicted"/>
<gene>
    <name evidence="1" type="ORF">CEPIT_LOCUS29776</name>
</gene>
<protein>
    <submittedName>
        <fullName evidence="1">Uncharacterized protein</fullName>
    </submittedName>
</protein>
<keyword evidence="2" id="KW-1185">Reference proteome</keyword>
<evidence type="ECO:0000313" key="1">
    <source>
        <dbReference type="EMBL" id="CAH9129338.1"/>
    </source>
</evidence>
<dbReference type="AlphaFoldDB" id="A0AAV0F1I8"/>
<evidence type="ECO:0000313" key="2">
    <source>
        <dbReference type="Proteomes" id="UP001152523"/>
    </source>
</evidence>
<sequence>MRNKPFLHYDELVEVFKNVRSTRVRAKNAADAIEDKMDKNEMMKLISEGHMEKIK</sequence>
<dbReference type="Proteomes" id="UP001152523">
    <property type="component" value="Unassembled WGS sequence"/>
</dbReference>
<comment type="caution">
    <text evidence="1">The sequence shown here is derived from an EMBL/GenBank/DDBJ whole genome shotgun (WGS) entry which is preliminary data.</text>
</comment>
<name>A0AAV0F1I8_9ASTE</name>
<accession>A0AAV0F1I8</accession>
<organism evidence="1 2">
    <name type="scientific">Cuscuta epithymum</name>
    <dbReference type="NCBI Taxonomy" id="186058"/>
    <lineage>
        <taxon>Eukaryota</taxon>
        <taxon>Viridiplantae</taxon>
        <taxon>Streptophyta</taxon>
        <taxon>Embryophyta</taxon>
        <taxon>Tracheophyta</taxon>
        <taxon>Spermatophyta</taxon>
        <taxon>Magnoliopsida</taxon>
        <taxon>eudicotyledons</taxon>
        <taxon>Gunneridae</taxon>
        <taxon>Pentapetalae</taxon>
        <taxon>asterids</taxon>
        <taxon>lamiids</taxon>
        <taxon>Solanales</taxon>
        <taxon>Convolvulaceae</taxon>
        <taxon>Cuscuteae</taxon>
        <taxon>Cuscuta</taxon>
        <taxon>Cuscuta subgen. Cuscuta</taxon>
    </lineage>
</organism>
<dbReference type="EMBL" id="CAMAPF010000955">
    <property type="protein sequence ID" value="CAH9129338.1"/>
    <property type="molecule type" value="Genomic_DNA"/>
</dbReference>